<accession>A0A2H0R5S5</accession>
<dbReference type="AlphaFoldDB" id="A0A2H0R5S5"/>
<evidence type="ECO:0000313" key="2">
    <source>
        <dbReference type="Proteomes" id="UP000230232"/>
    </source>
</evidence>
<name>A0A2H0R5S5_9BACT</name>
<sequence length="145" mass="16563">MDLKKLAKEILGKGHLMSLATLDDGGVWVADVIYIFDEDLNIYWMSDPEVRHSQAVLVNQQVAGTITVSNKNKEPNLGLQFSGIAEKIEGSRFDLAKIHLTKRGYPEPKESDDVLQGDSWYMIRPQFMDLIDEKSWGYDKKKLEF</sequence>
<evidence type="ECO:0000313" key="1">
    <source>
        <dbReference type="EMBL" id="PIR41165.1"/>
    </source>
</evidence>
<dbReference type="Proteomes" id="UP000230232">
    <property type="component" value="Unassembled WGS sequence"/>
</dbReference>
<gene>
    <name evidence="1" type="ORF">COV31_02015</name>
</gene>
<comment type="caution">
    <text evidence="1">The sequence shown here is derived from an EMBL/GenBank/DDBJ whole genome shotgun (WGS) entry which is preliminary data.</text>
</comment>
<reference evidence="1 2" key="1">
    <citation type="submission" date="2017-09" db="EMBL/GenBank/DDBJ databases">
        <title>Depth-based differentiation of microbial function through sediment-hosted aquifers and enrichment of novel symbionts in the deep terrestrial subsurface.</title>
        <authorList>
            <person name="Probst A.J."/>
            <person name="Ladd B."/>
            <person name="Jarett J.K."/>
            <person name="Geller-Mcgrath D.E."/>
            <person name="Sieber C.M."/>
            <person name="Emerson J.B."/>
            <person name="Anantharaman K."/>
            <person name="Thomas B.C."/>
            <person name="Malmstrom R."/>
            <person name="Stieglmeier M."/>
            <person name="Klingl A."/>
            <person name="Woyke T."/>
            <person name="Ryan C.M."/>
            <person name="Banfield J.F."/>
        </authorList>
    </citation>
    <scope>NUCLEOTIDE SEQUENCE [LARGE SCALE GENOMIC DNA]</scope>
    <source>
        <strain evidence="1">CG10_big_fil_rev_8_21_14_0_10_46_23</strain>
    </source>
</reference>
<dbReference type="SUPFAM" id="SSF50475">
    <property type="entry name" value="FMN-binding split barrel"/>
    <property type="match status" value="1"/>
</dbReference>
<protein>
    <submittedName>
        <fullName evidence="1">Uncharacterized protein</fullName>
    </submittedName>
</protein>
<dbReference type="EMBL" id="PCXO01000010">
    <property type="protein sequence ID" value="PIR41165.1"/>
    <property type="molecule type" value="Genomic_DNA"/>
</dbReference>
<proteinExistence type="predicted"/>
<organism evidence="1 2">
    <name type="scientific">Candidatus Yanofskybacteria bacterium CG10_big_fil_rev_8_21_14_0_10_46_23</name>
    <dbReference type="NCBI Taxonomy" id="1975098"/>
    <lineage>
        <taxon>Bacteria</taxon>
        <taxon>Candidatus Yanofskyibacteriota</taxon>
    </lineage>
</organism>
<dbReference type="Gene3D" id="2.30.110.10">
    <property type="entry name" value="Electron Transport, Fmn-binding Protein, Chain A"/>
    <property type="match status" value="1"/>
</dbReference>
<dbReference type="InterPro" id="IPR012349">
    <property type="entry name" value="Split_barrel_FMN-bd"/>
</dbReference>